<evidence type="ECO:0000256" key="4">
    <source>
        <dbReference type="ARBA" id="ARBA00023136"/>
    </source>
</evidence>
<evidence type="ECO:0000256" key="5">
    <source>
        <dbReference type="SAM" id="Phobius"/>
    </source>
</evidence>
<evidence type="ECO:0000256" key="3">
    <source>
        <dbReference type="ARBA" id="ARBA00022989"/>
    </source>
</evidence>
<keyword evidence="6" id="KW-0808">Transferase</keyword>
<evidence type="ECO:0000313" key="7">
    <source>
        <dbReference type="Proteomes" id="UP000199058"/>
    </source>
</evidence>
<proteinExistence type="predicted"/>
<dbReference type="STRING" id="1122252.SAMN05660443_1678"/>
<keyword evidence="3 5" id="KW-1133">Transmembrane helix</keyword>
<comment type="subcellular location">
    <subcellularLocation>
        <location evidence="1">Endomembrane system</location>
        <topology evidence="1">Multi-pass membrane protein</topology>
    </subcellularLocation>
</comment>
<feature type="transmembrane region" description="Helical" evidence="5">
    <location>
        <begin position="36"/>
        <end position="60"/>
    </location>
</feature>
<dbReference type="InterPro" id="IPR007318">
    <property type="entry name" value="Phopholipid_MeTrfase"/>
</dbReference>
<protein>
    <submittedName>
        <fullName evidence="6">Protein-S-isoprenylcysteine O-methyltransferase Ste14</fullName>
    </submittedName>
</protein>
<reference evidence="6 7" key="1">
    <citation type="submission" date="2016-10" db="EMBL/GenBank/DDBJ databases">
        <authorList>
            <person name="de Groot N.N."/>
        </authorList>
    </citation>
    <scope>NUCLEOTIDE SEQUENCE [LARGE SCALE GENOMIC DNA]</scope>
    <source>
        <strain evidence="6 7">DSM 18438</strain>
    </source>
</reference>
<dbReference type="Proteomes" id="UP000199058">
    <property type="component" value="Unassembled WGS sequence"/>
</dbReference>
<keyword evidence="7" id="KW-1185">Reference proteome</keyword>
<evidence type="ECO:0000313" key="6">
    <source>
        <dbReference type="EMBL" id="SFC16140.1"/>
    </source>
</evidence>
<dbReference type="RefSeq" id="WP_091961914.1">
    <property type="nucleotide sequence ID" value="NZ_FOLH01000003.1"/>
</dbReference>
<dbReference type="Gene3D" id="1.20.120.1630">
    <property type="match status" value="1"/>
</dbReference>
<dbReference type="GO" id="GO:0008168">
    <property type="term" value="F:methyltransferase activity"/>
    <property type="evidence" value="ECO:0007669"/>
    <property type="project" value="UniProtKB-KW"/>
</dbReference>
<dbReference type="OrthoDB" id="9811969at2"/>
<gene>
    <name evidence="6" type="ORF">SAMN05660443_1678</name>
</gene>
<name>A0A1I1H4Q7_9GAMM</name>
<dbReference type="EMBL" id="FOLH01000003">
    <property type="protein sequence ID" value="SFC16140.1"/>
    <property type="molecule type" value="Genomic_DNA"/>
</dbReference>
<feature type="transmembrane region" description="Helical" evidence="5">
    <location>
        <begin position="92"/>
        <end position="119"/>
    </location>
</feature>
<dbReference type="AlphaFoldDB" id="A0A1I1H4Q7"/>
<dbReference type="Pfam" id="PF04191">
    <property type="entry name" value="PEMT"/>
    <property type="match status" value="1"/>
</dbReference>
<dbReference type="PANTHER" id="PTHR12714">
    <property type="entry name" value="PROTEIN-S ISOPRENYLCYSTEINE O-METHYLTRANSFERASE"/>
    <property type="match status" value="1"/>
</dbReference>
<dbReference type="GO" id="GO:0012505">
    <property type="term" value="C:endomembrane system"/>
    <property type="evidence" value="ECO:0007669"/>
    <property type="project" value="UniProtKB-SubCell"/>
</dbReference>
<dbReference type="GO" id="GO:0032259">
    <property type="term" value="P:methylation"/>
    <property type="evidence" value="ECO:0007669"/>
    <property type="project" value="UniProtKB-KW"/>
</dbReference>
<organism evidence="6 7">
    <name type="scientific">Marinospirillum celere</name>
    <dbReference type="NCBI Taxonomy" id="1122252"/>
    <lineage>
        <taxon>Bacteria</taxon>
        <taxon>Pseudomonadati</taxon>
        <taxon>Pseudomonadota</taxon>
        <taxon>Gammaproteobacteria</taxon>
        <taxon>Oceanospirillales</taxon>
        <taxon>Oceanospirillaceae</taxon>
        <taxon>Marinospirillum</taxon>
    </lineage>
</organism>
<dbReference type="PANTHER" id="PTHR12714:SF24">
    <property type="entry name" value="SLR1182 PROTEIN"/>
    <property type="match status" value="1"/>
</dbReference>
<evidence type="ECO:0000256" key="2">
    <source>
        <dbReference type="ARBA" id="ARBA00022692"/>
    </source>
</evidence>
<evidence type="ECO:0000256" key="1">
    <source>
        <dbReference type="ARBA" id="ARBA00004127"/>
    </source>
</evidence>
<sequence>MHFLEKKIPPLLLLIGFLLLLWTLEAITPVYEVHQPVSWIITLMMLLAGSYFCLAGISAFKKARTTVDPRTPEKTSELVTEGVYRITRNPMYVGFGCFLAAWGAWLASPWLLLVLPLFLGYLHLFQVLPEEAVLEEAFGEDYLNYKAKVPRWM</sequence>
<accession>A0A1I1H4Q7</accession>
<keyword evidence="6" id="KW-0489">Methyltransferase</keyword>
<keyword evidence="4 5" id="KW-0472">Membrane</keyword>
<keyword evidence="2 5" id="KW-0812">Transmembrane</keyword>